<dbReference type="NCBIfam" id="NF005559">
    <property type="entry name" value="PRK07231.1"/>
    <property type="match status" value="1"/>
</dbReference>
<proteinExistence type="inferred from homology"/>
<dbReference type="PANTHER" id="PTHR24321:SF8">
    <property type="entry name" value="ESTRADIOL 17-BETA-DEHYDROGENASE 8-RELATED"/>
    <property type="match status" value="1"/>
</dbReference>
<dbReference type="RefSeq" id="WP_188692781.1">
    <property type="nucleotide sequence ID" value="NZ_BMIR01000007.1"/>
</dbReference>
<dbReference type="PRINTS" id="PR00081">
    <property type="entry name" value="GDHRDH"/>
</dbReference>
<dbReference type="Gene3D" id="3.40.50.720">
    <property type="entry name" value="NAD(P)-binding Rossmann-like Domain"/>
    <property type="match status" value="1"/>
</dbReference>
<dbReference type="PROSITE" id="PS00061">
    <property type="entry name" value="ADH_SHORT"/>
    <property type="match status" value="1"/>
</dbReference>
<name>A0A8J2YGR3_9BACL</name>
<gene>
    <name evidence="3" type="ORF">GCM10011391_19340</name>
</gene>
<dbReference type="GO" id="GO:0016491">
    <property type="term" value="F:oxidoreductase activity"/>
    <property type="evidence" value="ECO:0007669"/>
    <property type="project" value="UniProtKB-KW"/>
</dbReference>
<reference evidence="3" key="2">
    <citation type="submission" date="2020-09" db="EMBL/GenBank/DDBJ databases">
        <authorList>
            <person name="Sun Q."/>
            <person name="Zhou Y."/>
        </authorList>
    </citation>
    <scope>NUCLEOTIDE SEQUENCE</scope>
    <source>
        <strain evidence="3">CGMCC 1.15371</strain>
    </source>
</reference>
<dbReference type="Pfam" id="PF13561">
    <property type="entry name" value="adh_short_C2"/>
    <property type="match status" value="1"/>
</dbReference>
<comment type="caution">
    <text evidence="3">The sequence shown here is derived from an EMBL/GenBank/DDBJ whole genome shotgun (WGS) entry which is preliminary data.</text>
</comment>
<dbReference type="GO" id="GO:0008206">
    <property type="term" value="P:bile acid metabolic process"/>
    <property type="evidence" value="ECO:0007669"/>
    <property type="project" value="UniProtKB-ARBA"/>
</dbReference>
<dbReference type="FunFam" id="3.40.50.720:FF:000084">
    <property type="entry name" value="Short-chain dehydrogenase reductase"/>
    <property type="match status" value="1"/>
</dbReference>
<keyword evidence="2" id="KW-0560">Oxidoreductase</keyword>
<dbReference type="PRINTS" id="PR00080">
    <property type="entry name" value="SDRFAMILY"/>
</dbReference>
<reference evidence="3" key="1">
    <citation type="journal article" date="2014" name="Int. J. Syst. Evol. Microbiol.">
        <title>Complete genome sequence of Corynebacterium casei LMG S-19264T (=DSM 44701T), isolated from a smear-ripened cheese.</title>
        <authorList>
            <consortium name="US DOE Joint Genome Institute (JGI-PGF)"/>
            <person name="Walter F."/>
            <person name="Albersmeier A."/>
            <person name="Kalinowski J."/>
            <person name="Ruckert C."/>
        </authorList>
    </citation>
    <scope>NUCLEOTIDE SEQUENCE</scope>
    <source>
        <strain evidence="3">CGMCC 1.15371</strain>
    </source>
</reference>
<dbReference type="AlphaFoldDB" id="A0A8J2YGR3"/>
<dbReference type="PANTHER" id="PTHR24321">
    <property type="entry name" value="DEHYDROGENASES, SHORT CHAIN"/>
    <property type="match status" value="1"/>
</dbReference>
<dbReference type="Proteomes" id="UP000628775">
    <property type="component" value="Unassembled WGS sequence"/>
</dbReference>
<protein>
    <submittedName>
        <fullName evidence="3">3-oxoacyl-ACP reductase</fullName>
    </submittedName>
</protein>
<keyword evidence="4" id="KW-1185">Reference proteome</keyword>
<sequence>MQLQDQVAIITGGAGGIGAASAQLFAAEGAKVVVTDINEAQIETVIQAIHSQGQQAFGFPCDVTEASQVEALVERTIERFGRLDILFNNAGRILPRLIEHISEDEWDQLFQVNVKSMFLTIKQALPHLKQTKGRIINMASMTGVSGQRENPAYSATKGAVIALTKALAIDSAPYGVRVNAICPAGVSTPLMEKWLNQLPNPEQARVEQDRSHMLGYTASPTEIARVALFLASEFSSFVTGDAVTVDGGATLGYGAGAKPEWQFVKQVND</sequence>
<dbReference type="CDD" id="cd05233">
    <property type="entry name" value="SDR_c"/>
    <property type="match status" value="1"/>
</dbReference>
<accession>A0A8J2YGR3</accession>
<comment type="similarity">
    <text evidence="1">Belongs to the short-chain dehydrogenases/reductases (SDR) family.</text>
</comment>
<evidence type="ECO:0000313" key="4">
    <source>
        <dbReference type="Proteomes" id="UP000628775"/>
    </source>
</evidence>
<evidence type="ECO:0000256" key="1">
    <source>
        <dbReference type="ARBA" id="ARBA00006484"/>
    </source>
</evidence>
<dbReference type="EMBL" id="BMIR01000007">
    <property type="protein sequence ID" value="GGE40691.1"/>
    <property type="molecule type" value="Genomic_DNA"/>
</dbReference>
<organism evidence="3 4">
    <name type="scientific">Pullulanibacillus camelliae</name>
    <dbReference type="NCBI Taxonomy" id="1707096"/>
    <lineage>
        <taxon>Bacteria</taxon>
        <taxon>Bacillati</taxon>
        <taxon>Bacillota</taxon>
        <taxon>Bacilli</taxon>
        <taxon>Bacillales</taxon>
        <taxon>Sporolactobacillaceae</taxon>
        <taxon>Pullulanibacillus</taxon>
    </lineage>
</organism>
<dbReference type="InterPro" id="IPR020904">
    <property type="entry name" value="Sc_DH/Rdtase_CS"/>
</dbReference>
<evidence type="ECO:0000313" key="3">
    <source>
        <dbReference type="EMBL" id="GGE40691.1"/>
    </source>
</evidence>
<dbReference type="InterPro" id="IPR036291">
    <property type="entry name" value="NAD(P)-bd_dom_sf"/>
</dbReference>
<dbReference type="InterPro" id="IPR002347">
    <property type="entry name" value="SDR_fam"/>
</dbReference>
<dbReference type="SUPFAM" id="SSF51735">
    <property type="entry name" value="NAD(P)-binding Rossmann-fold domains"/>
    <property type="match status" value="1"/>
</dbReference>
<evidence type="ECO:0000256" key="2">
    <source>
        <dbReference type="ARBA" id="ARBA00023002"/>
    </source>
</evidence>